<name>A0ABM9N6H7_9LACO</name>
<comment type="similarity">
    <text evidence="2">Belongs to the TMEM175 family.</text>
</comment>
<feature type="transmembrane region" description="Helical" evidence="13">
    <location>
        <begin position="7"/>
        <end position="25"/>
    </location>
</feature>
<dbReference type="InterPro" id="IPR010617">
    <property type="entry name" value="TMEM175-like"/>
</dbReference>
<organism evidence="14 15">
    <name type="scientific">Eupransor demetentiae</name>
    <dbReference type="NCBI Taxonomy" id="3109584"/>
    <lineage>
        <taxon>Bacteria</taxon>
        <taxon>Bacillati</taxon>
        <taxon>Bacillota</taxon>
        <taxon>Bacilli</taxon>
        <taxon>Lactobacillales</taxon>
        <taxon>Lactobacillaceae</taxon>
        <taxon>Eupransor</taxon>
    </lineage>
</organism>
<evidence type="ECO:0000256" key="13">
    <source>
        <dbReference type="SAM" id="Phobius"/>
    </source>
</evidence>
<keyword evidence="5 13" id="KW-0812">Transmembrane</keyword>
<evidence type="ECO:0000256" key="5">
    <source>
        <dbReference type="ARBA" id="ARBA00022692"/>
    </source>
</evidence>
<keyword evidence="9" id="KW-0406">Ion transport</keyword>
<evidence type="ECO:0000256" key="10">
    <source>
        <dbReference type="ARBA" id="ARBA00023136"/>
    </source>
</evidence>
<evidence type="ECO:0000256" key="1">
    <source>
        <dbReference type="ARBA" id="ARBA00004141"/>
    </source>
</evidence>
<comment type="catalytic activity">
    <reaction evidence="12">
        <text>K(+)(in) = K(+)(out)</text>
        <dbReference type="Rhea" id="RHEA:29463"/>
        <dbReference type="ChEBI" id="CHEBI:29103"/>
    </reaction>
</comment>
<dbReference type="PANTHER" id="PTHR31462:SF5">
    <property type="entry name" value="ENDOSOMAL_LYSOSOMAL PROTON CHANNEL TMEM175"/>
    <property type="match status" value="1"/>
</dbReference>
<keyword evidence="4" id="KW-0633">Potassium transport</keyword>
<gene>
    <name evidence="14" type="ORF">R54876_GBNLAHCA_01405</name>
</gene>
<dbReference type="PANTHER" id="PTHR31462">
    <property type="entry name" value="ENDOSOMAL/LYSOSOMAL POTASSIUM CHANNEL TMEM175"/>
    <property type="match status" value="1"/>
</dbReference>
<feature type="transmembrane region" description="Helical" evidence="13">
    <location>
        <begin position="104"/>
        <end position="124"/>
    </location>
</feature>
<accession>A0ABM9N6H7</accession>
<evidence type="ECO:0000256" key="8">
    <source>
        <dbReference type="ARBA" id="ARBA00022989"/>
    </source>
</evidence>
<dbReference type="RefSeq" id="WP_349642371.1">
    <property type="nucleotide sequence ID" value="NZ_CAWVOH010000004.1"/>
</dbReference>
<reference evidence="14 15" key="1">
    <citation type="submission" date="2024-01" db="EMBL/GenBank/DDBJ databases">
        <authorList>
            <person name="Botero Cardona J."/>
        </authorList>
    </citation>
    <scope>NUCLEOTIDE SEQUENCE [LARGE SCALE GENOMIC DNA]</scope>
    <source>
        <strain evidence="14 15">LMG 33000</strain>
    </source>
</reference>
<evidence type="ECO:0000256" key="7">
    <source>
        <dbReference type="ARBA" id="ARBA00022958"/>
    </source>
</evidence>
<keyword evidence="10 13" id="KW-0472">Membrane</keyword>
<dbReference type="Proteomes" id="UP001314241">
    <property type="component" value="Unassembled WGS sequence"/>
</dbReference>
<evidence type="ECO:0000256" key="11">
    <source>
        <dbReference type="ARBA" id="ARBA00023303"/>
    </source>
</evidence>
<protein>
    <submittedName>
        <fullName evidence="14">Uncharacterized membrane protein</fullName>
    </submittedName>
</protein>
<feature type="transmembrane region" description="Helical" evidence="13">
    <location>
        <begin position="45"/>
        <end position="63"/>
    </location>
</feature>
<proteinExistence type="inferred from homology"/>
<evidence type="ECO:0000256" key="2">
    <source>
        <dbReference type="ARBA" id="ARBA00006920"/>
    </source>
</evidence>
<evidence type="ECO:0000256" key="3">
    <source>
        <dbReference type="ARBA" id="ARBA00022448"/>
    </source>
</evidence>
<evidence type="ECO:0000256" key="9">
    <source>
        <dbReference type="ARBA" id="ARBA00023065"/>
    </source>
</evidence>
<keyword evidence="15" id="KW-1185">Reference proteome</keyword>
<comment type="subcellular location">
    <subcellularLocation>
        <location evidence="1">Membrane</location>
        <topology evidence="1">Multi-pass membrane protein</topology>
    </subcellularLocation>
</comment>
<feature type="transmembrane region" description="Helical" evidence="13">
    <location>
        <begin position="152"/>
        <end position="179"/>
    </location>
</feature>
<evidence type="ECO:0000256" key="4">
    <source>
        <dbReference type="ARBA" id="ARBA00022538"/>
    </source>
</evidence>
<comment type="caution">
    <text evidence="14">The sequence shown here is derived from an EMBL/GenBank/DDBJ whole genome shotgun (WGS) entry which is preliminary data.</text>
</comment>
<keyword evidence="3" id="KW-0813">Transport</keyword>
<evidence type="ECO:0000256" key="6">
    <source>
        <dbReference type="ARBA" id="ARBA00022826"/>
    </source>
</evidence>
<evidence type="ECO:0000313" key="15">
    <source>
        <dbReference type="Proteomes" id="UP001314241"/>
    </source>
</evidence>
<dbReference type="EMBL" id="CAWVOH010000004">
    <property type="protein sequence ID" value="CAK8054823.1"/>
    <property type="molecule type" value="Genomic_DNA"/>
</dbReference>
<feature type="transmembrane region" description="Helical" evidence="13">
    <location>
        <begin position="75"/>
        <end position="92"/>
    </location>
</feature>
<dbReference type="Pfam" id="PF06736">
    <property type="entry name" value="TMEM175"/>
    <property type="match status" value="1"/>
</dbReference>
<keyword evidence="7" id="KW-0630">Potassium</keyword>
<keyword evidence="6" id="KW-0631">Potassium channel</keyword>
<evidence type="ECO:0000256" key="12">
    <source>
        <dbReference type="ARBA" id="ARBA00034430"/>
    </source>
</evidence>
<evidence type="ECO:0000313" key="14">
    <source>
        <dbReference type="EMBL" id="CAK8054823.1"/>
    </source>
</evidence>
<keyword evidence="8 13" id="KW-1133">Transmembrane helix</keyword>
<keyword evidence="11" id="KW-0407">Ion channel</keyword>
<sequence>MTKERLNAVTDGVFAVIMTLLALDLPQPKQPLTIGSFADVNVRLLAYLLSFLVLVRLWIYINNGWQFVQRINNRVIWLNFISLFILTLFPYATTMVAENFNNKIAQTIYGVLIFLTNALNAYIYTELGKLHQDNPTTLQQFDVRMKTIRFDLVLKAAGILLTLTIWTPAAFFAVMLSMVSPTLVKWVKFAIRK</sequence>